<dbReference type="Proteomes" id="UP000501812">
    <property type="component" value="Chromosome"/>
</dbReference>
<gene>
    <name evidence="3" type="ORF">HHL09_25215</name>
</gene>
<keyword evidence="2" id="KW-0732">Signal</keyword>
<reference evidence="3 4" key="1">
    <citation type="submission" date="2020-04" db="EMBL/GenBank/DDBJ databases">
        <title>Luteolibacter sp. G-1-1-1 isolated from soil.</title>
        <authorList>
            <person name="Dahal R.H."/>
        </authorList>
    </citation>
    <scope>NUCLEOTIDE SEQUENCE [LARGE SCALE GENOMIC DNA]</scope>
    <source>
        <strain evidence="3 4">G-1-1-1</strain>
    </source>
</reference>
<feature type="region of interest" description="Disordered" evidence="1">
    <location>
        <begin position="154"/>
        <end position="174"/>
    </location>
</feature>
<feature type="signal peptide" evidence="2">
    <location>
        <begin position="1"/>
        <end position="22"/>
    </location>
</feature>
<proteinExistence type="predicted"/>
<sequence length="372" mass="40136">MKQGSPSVLQLPLIAIAVVSMAAIDNVKAAGLEDSTRAKALESIGSGLKFLADAQKDPGYWSTPDMPGLSGLIVQSFLVAPEFSRPAGDAVDKGLDFIRSAAKPDGGIYNKGMANYNTSIALATLLRADKPGDEVIIDKARNFLVGAQKKDAEKPANDGGFGYEPGGNRSRPDLDNTVFAVEALAMYRDKHQGEEPIGQPDLDWQAAIDFVSRCQNLKATNPAEWASDEPAEKGGFTYTPEGGNGGTHSYGTMSYSGLLSLIHAKVKADDPRVKAAVDWLSRRYTVEENPGLGDQGLYYYYFVMAKTLHASGVPQLEADGKKIDWREDLARKLISLQKKDGSWANENGRWMEQDPVLVTGYTVTALAILCGK</sequence>
<organism evidence="3 4">
    <name type="scientific">Luteolibacter luteus</name>
    <dbReference type="NCBI Taxonomy" id="2728835"/>
    <lineage>
        <taxon>Bacteria</taxon>
        <taxon>Pseudomonadati</taxon>
        <taxon>Verrucomicrobiota</taxon>
        <taxon>Verrucomicrobiia</taxon>
        <taxon>Verrucomicrobiales</taxon>
        <taxon>Verrucomicrobiaceae</taxon>
        <taxon>Luteolibacter</taxon>
    </lineage>
</organism>
<dbReference type="CDD" id="cd00688">
    <property type="entry name" value="ISOPREN_C2_like"/>
    <property type="match status" value="1"/>
</dbReference>
<evidence type="ECO:0000313" key="3">
    <source>
        <dbReference type="EMBL" id="QJE98938.1"/>
    </source>
</evidence>
<dbReference type="RefSeq" id="WP_169457424.1">
    <property type="nucleotide sequence ID" value="NZ_CP051774.1"/>
</dbReference>
<evidence type="ECO:0000256" key="1">
    <source>
        <dbReference type="SAM" id="MobiDB-lite"/>
    </source>
</evidence>
<evidence type="ECO:0000313" key="4">
    <source>
        <dbReference type="Proteomes" id="UP000501812"/>
    </source>
</evidence>
<feature type="chain" id="PRO_5032303766" evidence="2">
    <location>
        <begin position="23"/>
        <end position="372"/>
    </location>
</feature>
<dbReference type="SUPFAM" id="SSF48239">
    <property type="entry name" value="Terpenoid cyclases/Protein prenyltransferases"/>
    <property type="match status" value="1"/>
</dbReference>
<dbReference type="InterPro" id="IPR008930">
    <property type="entry name" value="Terpenoid_cyclase/PrenylTrfase"/>
</dbReference>
<accession>A0A858RRA8</accession>
<dbReference type="Gene3D" id="1.50.10.20">
    <property type="match status" value="2"/>
</dbReference>
<protein>
    <submittedName>
        <fullName evidence="3">Cycloartenol synthase</fullName>
    </submittedName>
</protein>
<evidence type="ECO:0000256" key="2">
    <source>
        <dbReference type="SAM" id="SignalP"/>
    </source>
</evidence>
<keyword evidence="4" id="KW-1185">Reference proteome</keyword>
<dbReference type="KEGG" id="luo:HHL09_25215"/>
<dbReference type="EMBL" id="CP051774">
    <property type="protein sequence ID" value="QJE98938.1"/>
    <property type="molecule type" value="Genomic_DNA"/>
</dbReference>
<name>A0A858RRA8_9BACT</name>
<dbReference type="AlphaFoldDB" id="A0A858RRA8"/>
<feature type="region of interest" description="Disordered" evidence="1">
    <location>
        <begin position="221"/>
        <end position="242"/>
    </location>
</feature>